<sequence length="39" mass="4379">MLACCIAVWSRELCICAPVGEYETVDTIQNCNTVIHTFM</sequence>
<reference evidence="2" key="1">
    <citation type="journal article" date="2017" name="Nat. Ecol. Evol.">
        <title>Genome expansion and lineage-specific genetic innovations in the forest pathogenic fungi Armillaria.</title>
        <authorList>
            <person name="Sipos G."/>
            <person name="Prasanna A.N."/>
            <person name="Walter M.C."/>
            <person name="O'Connor E."/>
            <person name="Balint B."/>
            <person name="Krizsan K."/>
            <person name="Kiss B."/>
            <person name="Hess J."/>
            <person name="Varga T."/>
            <person name="Slot J."/>
            <person name="Riley R."/>
            <person name="Boka B."/>
            <person name="Rigling D."/>
            <person name="Barry K."/>
            <person name="Lee J."/>
            <person name="Mihaltcheva S."/>
            <person name="LaButti K."/>
            <person name="Lipzen A."/>
            <person name="Waldron R."/>
            <person name="Moloney N.M."/>
            <person name="Sperisen C."/>
            <person name="Kredics L."/>
            <person name="Vagvoelgyi C."/>
            <person name="Patrignani A."/>
            <person name="Fitzpatrick D."/>
            <person name="Nagy I."/>
            <person name="Doyle S."/>
            <person name="Anderson J.B."/>
            <person name="Grigoriev I.V."/>
            <person name="Gueldener U."/>
            <person name="Muensterkoetter M."/>
            <person name="Nagy L.G."/>
        </authorList>
    </citation>
    <scope>NUCLEOTIDE SEQUENCE [LARGE SCALE GENOMIC DNA]</scope>
    <source>
        <strain evidence="2">C18/9</strain>
    </source>
</reference>
<evidence type="ECO:0000313" key="2">
    <source>
        <dbReference type="Proteomes" id="UP000219338"/>
    </source>
</evidence>
<dbReference type="Proteomes" id="UP000219338">
    <property type="component" value="Unassembled WGS sequence"/>
</dbReference>
<accession>A0A284S4N4</accession>
<organism evidence="1 2">
    <name type="scientific">Armillaria ostoyae</name>
    <name type="common">Armillaria root rot fungus</name>
    <dbReference type="NCBI Taxonomy" id="47428"/>
    <lineage>
        <taxon>Eukaryota</taxon>
        <taxon>Fungi</taxon>
        <taxon>Dikarya</taxon>
        <taxon>Basidiomycota</taxon>
        <taxon>Agaricomycotina</taxon>
        <taxon>Agaricomycetes</taxon>
        <taxon>Agaricomycetidae</taxon>
        <taxon>Agaricales</taxon>
        <taxon>Marasmiineae</taxon>
        <taxon>Physalacriaceae</taxon>
        <taxon>Armillaria</taxon>
    </lineage>
</organism>
<dbReference type="AlphaFoldDB" id="A0A284S4N4"/>
<protein>
    <submittedName>
        <fullName evidence="1">Uncharacterized protein</fullName>
    </submittedName>
</protein>
<keyword evidence="2" id="KW-1185">Reference proteome</keyword>
<proteinExistence type="predicted"/>
<gene>
    <name evidence="1" type="ORF">ARMOST_19492</name>
</gene>
<dbReference type="EMBL" id="FUEG01000032">
    <property type="protein sequence ID" value="SJL15978.1"/>
    <property type="molecule type" value="Genomic_DNA"/>
</dbReference>
<evidence type="ECO:0000313" key="1">
    <source>
        <dbReference type="EMBL" id="SJL15978.1"/>
    </source>
</evidence>
<name>A0A284S4N4_ARMOS</name>